<reference evidence="1" key="1">
    <citation type="submission" date="2021-04" db="EMBL/GenBank/DDBJ databases">
        <authorList>
            <person name="Rodrigo-Torres L."/>
            <person name="Arahal R. D."/>
            <person name="Lucena T."/>
        </authorList>
    </citation>
    <scope>NUCLEOTIDE SEQUENCE</scope>
    <source>
        <strain evidence="1">CECT 9275</strain>
    </source>
</reference>
<dbReference type="AlphaFoldDB" id="A0A916JCN8"/>
<evidence type="ECO:0000313" key="2">
    <source>
        <dbReference type="Proteomes" id="UP000680038"/>
    </source>
</evidence>
<gene>
    <name evidence="1" type="ORF">DYBT9275_00950</name>
</gene>
<dbReference type="Proteomes" id="UP000680038">
    <property type="component" value="Unassembled WGS sequence"/>
</dbReference>
<proteinExistence type="predicted"/>
<keyword evidence="2" id="KW-1185">Reference proteome</keyword>
<protein>
    <submittedName>
        <fullName evidence="1">Uncharacterized protein</fullName>
    </submittedName>
</protein>
<sequence length="32" mass="3757">MVLLRFATPEKFITTRLEIVLKYGDVKAHGYF</sequence>
<evidence type="ECO:0000313" key="1">
    <source>
        <dbReference type="EMBL" id="CAG4992378.1"/>
    </source>
</evidence>
<organism evidence="1 2">
    <name type="scientific">Dyadobacter helix</name>
    <dbReference type="NCBI Taxonomy" id="2822344"/>
    <lineage>
        <taxon>Bacteria</taxon>
        <taxon>Pseudomonadati</taxon>
        <taxon>Bacteroidota</taxon>
        <taxon>Cytophagia</taxon>
        <taxon>Cytophagales</taxon>
        <taxon>Spirosomataceae</taxon>
        <taxon>Dyadobacter</taxon>
    </lineage>
</organism>
<dbReference type="EMBL" id="CAJRAF010000001">
    <property type="protein sequence ID" value="CAG4992378.1"/>
    <property type="molecule type" value="Genomic_DNA"/>
</dbReference>
<name>A0A916JCN8_9BACT</name>
<accession>A0A916JCN8</accession>
<comment type="caution">
    <text evidence="1">The sequence shown here is derived from an EMBL/GenBank/DDBJ whole genome shotgun (WGS) entry which is preliminary data.</text>
</comment>